<evidence type="ECO:0000256" key="2">
    <source>
        <dbReference type="ARBA" id="ARBA00006921"/>
    </source>
</evidence>
<comment type="subcellular location">
    <subcellularLocation>
        <location evidence="1 6">Membrane</location>
        <topology evidence="1 6">Multi-pass membrane protein</topology>
    </subcellularLocation>
</comment>
<dbReference type="Proteomes" id="UP000297280">
    <property type="component" value="Unassembled WGS sequence"/>
</dbReference>
<comment type="caution">
    <text evidence="7">The sequence shown here is derived from an EMBL/GenBank/DDBJ whole genome shotgun (WGS) entry which is preliminary data.</text>
</comment>
<feature type="transmembrane region" description="Helical" evidence="6">
    <location>
        <begin position="204"/>
        <end position="221"/>
    </location>
</feature>
<dbReference type="AlphaFoldDB" id="A0A4Z1KWR8"/>
<evidence type="ECO:0000313" key="7">
    <source>
        <dbReference type="EMBL" id="TGO88910.1"/>
    </source>
</evidence>
<organism evidence="7 8">
    <name type="scientific">Botrytis porri</name>
    <dbReference type="NCBI Taxonomy" id="87229"/>
    <lineage>
        <taxon>Eukaryota</taxon>
        <taxon>Fungi</taxon>
        <taxon>Dikarya</taxon>
        <taxon>Ascomycota</taxon>
        <taxon>Pezizomycotina</taxon>
        <taxon>Leotiomycetes</taxon>
        <taxon>Helotiales</taxon>
        <taxon>Sclerotiniaceae</taxon>
        <taxon>Botrytis</taxon>
    </lineage>
</organism>
<keyword evidence="6" id="KW-0187">Copper transport</keyword>
<evidence type="ECO:0000256" key="5">
    <source>
        <dbReference type="ARBA" id="ARBA00023136"/>
    </source>
</evidence>
<accession>A0A4Z1KWR8</accession>
<keyword evidence="6" id="KW-0186">Copper</keyword>
<gene>
    <name evidence="7" type="ORF">BPOR_0135g00160</name>
</gene>
<evidence type="ECO:0000256" key="6">
    <source>
        <dbReference type="RuleBase" id="RU367022"/>
    </source>
</evidence>
<evidence type="ECO:0000256" key="1">
    <source>
        <dbReference type="ARBA" id="ARBA00004141"/>
    </source>
</evidence>
<sequence>MGLLCLSVFEQYVCRGLSQVIKAIEKIGMDMNMDMDKDMDMSMGMDMDMSSSAANTSLSHAPCKMSMLLNFHTTSTCYLHPSLQVHTSIQFLLVCLFSFLLPIILETTRRYQRTYDRYLRSKNTHRAQQKSLETADEDGEDKLLLGHNGNSKPADRAGILEWKLMLIPRISVEVWEQVLRAGIHGVQFAISYTVMMMWMYSNGYIIICILLGAIMGFGMFTRDMLEGSGATQVEKGENDGRGESCC</sequence>
<dbReference type="PANTHER" id="PTHR12483">
    <property type="entry name" value="SOLUTE CARRIER FAMILY 31 COPPER TRANSPORTERS"/>
    <property type="match status" value="1"/>
</dbReference>
<keyword evidence="3 6" id="KW-0812">Transmembrane</keyword>
<dbReference type="STRING" id="87229.A0A4Z1KWR8"/>
<keyword evidence="6" id="KW-0406">Ion transport</keyword>
<feature type="transmembrane region" description="Helical" evidence="6">
    <location>
        <begin position="88"/>
        <end position="105"/>
    </location>
</feature>
<evidence type="ECO:0000256" key="3">
    <source>
        <dbReference type="ARBA" id="ARBA00022692"/>
    </source>
</evidence>
<proteinExistence type="inferred from homology"/>
<dbReference type="GO" id="GO:0005375">
    <property type="term" value="F:copper ion transmembrane transporter activity"/>
    <property type="evidence" value="ECO:0007669"/>
    <property type="project" value="UniProtKB-UniRule"/>
</dbReference>
<evidence type="ECO:0000256" key="4">
    <source>
        <dbReference type="ARBA" id="ARBA00022989"/>
    </source>
</evidence>
<comment type="similarity">
    <text evidence="2 6">Belongs to the copper transporter (Ctr) (TC 1.A.56) family. SLC31A subfamily.</text>
</comment>
<dbReference type="InterPro" id="IPR007274">
    <property type="entry name" value="Cop_transporter"/>
</dbReference>
<dbReference type="Pfam" id="PF04145">
    <property type="entry name" value="Ctr"/>
    <property type="match status" value="1"/>
</dbReference>
<keyword evidence="6" id="KW-0813">Transport</keyword>
<keyword evidence="8" id="KW-1185">Reference proteome</keyword>
<keyword evidence="5 6" id="KW-0472">Membrane</keyword>
<evidence type="ECO:0000313" key="8">
    <source>
        <dbReference type="Proteomes" id="UP000297280"/>
    </source>
</evidence>
<protein>
    <recommendedName>
        <fullName evidence="6">Copper transport protein</fullName>
    </recommendedName>
</protein>
<name>A0A4Z1KWR8_9HELO</name>
<dbReference type="EMBL" id="PQXO01000135">
    <property type="protein sequence ID" value="TGO88910.1"/>
    <property type="molecule type" value="Genomic_DNA"/>
</dbReference>
<reference evidence="7 8" key="1">
    <citation type="submission" date="2017-12" db="EMBL/GenBank/DDBJ databases">
        <title>Comparative genomics of Botrytis spp.</title>
        <authorList>
            <person name="Valero-Jimenez C.A."/>
            <person name="Tapia P."/>
            <person name="Veloso J."/>
            <person name="Silva-Moreno E."/>
            <person name="Staats M."/>
            <person name="Valdes J.H."/>
            <person name="Van Kan J.A.L."/>
        </authorList>
    </citation>
    <scope>NUCLEOTIDE SEQUENCE [LARGE SCALE GENOMIC DNA]</scope>
    <source>
        <strain evidence="7 8">MUCL3349</strain>
    </source>
</reference>
<keyword evidence="4 6" id="KW-1133">Transmembrane helix</keyword>
<dbReference type="GO" id="GO:0016020">
    <property type="term" value="C:membrane"/>
    <property type="evidence" value="ECO:0007669"/>
    <property type="project" value="UniProtKB-SubCell"/>
</dbReference>
<dbReference type="PANTHER" id="PTHR12483:SF73">
    <property type="entry name" value="COPPER TRANSPORT PROTEIN CTR3"/>
    <property type="match status" value="1"/>
</dbReference>